<reference evidence="1" key="1">
    <citation type="submission" date="2020-11" db="EMBL/GenBank/DDBJ databases">
        <authorList>
            <person name="Whitehead M."/>
        </authorList>
    </citation>
    <scope>NUCLEOTIDE SEQUENCE</scope>
    <source>
        <strain evidence="1">EGII</strain>
    </source>
</reference>
<name>A0A811V954_CERCA</name>
<comment type="caution">
    <text evidence="1">The sequence shown here is derived from an EMBL/GenBank/DDBJ whole genome shotgun (WGS) entry which is preliminary data.</text>
</comment>
<protein>
    <submittedName>
        <fullName evidence="1">(Mediterranean fruit fly) hypothetical protein</fullName>
    </submittedName>
</protein>
<gene>
    <name evidence="1" type="ORF">CCAP1982_LOCUS20842</name>
</gene>
<evidence type="ECO:0000313" key="2">
    <source>
        <dbReference type="Proteomes" id="UP000606786"/>
    </source>
</evidence>
<sequence>MKYERIPAAASAKSEMWTATTLQPQRRQSVQWLKVGSSTHGNVGKAAMWRQIGLYVFGLSTSAYQCNALKRLLKEKRRRKRYK</sequence>
<evidence type="ECO:0000313" key="1">
    <source>
        <dbReference type="EMBL" id="CAD7012738.1"/>
    </source>
</evidence>
<proteinExistence type="predicted"/>
<accession>A0A811V954</accession>
<dbReference type="AlphaFoldDB" id="A0A811V954"/>
<organism evidence="1 2">
    <name type="scientific">Ceratitis capitata</name>
    <name type="common">Mediterranean fruit fly</name>
    <name type="synonym">Tephritis capitata</name>
    <dbReference type="NCBI Taxonomy" id="7213"/>
    <lineage>
        <taxon>Eukaryota</taxon>
        <taxon>Metazoa</taxon>
        <taxon>Ecdysozoa</taxon>
        <taxon>Arthropoda</taxon>
        <taxon>Hexapoda</taxon>
        <taxon>Insecta</taxon>
        <taxon>Pterygota</taxon>
        <taxon>Neoptera</taxon>
        <taxon>Endopterygota</taxon>
        <taxon>Diptera</taxon>
        <taxon>Brachycera</taxon>
        <taxon>Muscomorpha</taxon>
        <taxon>Tephritoidea</taxon>
        <taxon>Tephritidae</taxon>
        <taxon>Ceratitis</taxon>
        <taxon>Ceratitis</taxon>
    </lineage>
</organism>
<dbReference type="Proteomes" id="UP000606786">
    <property type="component" value="Unassembled WGS sequence"/>
</dbReference>
<keyword evidence="2" id="KW-1185">Reference proteome</keyword>
<dbReference type="EMBL" id="CAJHJT010000056">
    <property type="protein sequence ID" value="CAD7012738.1"/>
    <property type="molecule type" value="Genomic_DNA"/>
</dbReference>